<gene>
    <name evidence="1" type="ORF">PILCRDRAFT_825445</name>
</gene>
<dbReference type="STRING" id="765440.A0A0C3FBN6"/>
<keyword evidence="2" id="KW-1185">Reference proteome</keyword>
<evidence type="ECO:0000313" key="1">
    <source>
        <dbReference type="EMBL" id="KIM77284.1"/>
    </source>
</evidence>
<dbReference type="OrthoDB" id="3020812at2759"/>
<feature type="non-terminal residue" evidence="1">
    <location>
        <position position="400"/>
    </location>
</feature>
<dbReference type="InParanoid" id="A0A0C3FBN6"/>
<sequence length="400" mass="44986">MKGSDTTARMSRMYFLKAVNTTLEGAINYALQVTLEKHSVKPAGHGSVEKFQKFQDKLACLLEAGDSVQNLHSPNSCPLVTDHRSLATYASLLCNGLDSKRLLLIGPSLTFGLHNHILSYISRMFPTSPSHPCLGPEFCTFHHTCFSPSMPSSQYDQLTIAKKLDRHLKPPSPRDLFLTHSSLMSYIQSSSLYPGQNRDDLAYTTPMVDPGNGVRVKEVFWLGPARRADLIVLNRGPIPAPAWTYDGSSVGNWSFVDSLPYLPPLATLRLVKRPRMDLRALSIMNAAMTVTITKFISEVLQTLHVLGSDTGLRLKPIIWHGSLYRFRRNQCEDSRDDAEVGKRAEEYLATILERGSEKDVAGNRQMEDPWGLYHDTQVYMQERILQSLLPHWNITFLPLD</sequence>
<proteinExistence type="predicted"/>
<organism evidence="1 2">
    <name type="scientific">Piloderma croceum (strain F 1598)</name>
    <dbReference type="NCBI Taxonomy" id="765440"/>
    <lineage>
        <taxon>Eukaryota</taxon>
        <taxon>Fungi</taxon>
        <taxon>Dikarya</taxon>
        <taxon>Basidiomycota</taxon>
        <taxon>Agaricomycotina</taxon>
        <taxon>Agaricomycetes</taxon>
        <taxon>Agaricomycetidae</taxon>
        <taxon>Atheliales</taxon>
        <taxon>Atheliaceae</taxon>
        <taxon>Piloderma</taxon>
    </lineage>
</organism>
<dbReference type="AlphaFoldDB" id="A0A0C3FBN6"/>
<dbReference type="Proteomes" id="UP000054166">
    <property type="component" value="Unassembled WGS sequence"/>
</dbReference>
<reference evidence="1 2" key="1">
    <citation type="submission" date="2014-04" db="EMBL/GenBank/DDBJ databases">
        <authorList>
            <consortium name="DOE Joint Genome Institute"/>
            <person name="Kuo A."/>
            <person name="Tarkka M."/>
            <person name="Buscot F."/>
            <person name="Kohler A."/>
            <person name="Nagy L.G."/>
            <person name="Floudas D."/>
            <person name="Copeland A."/>
            <person name="Barry K.W."/>
            <person name="Cichocki N."/>
            <person name="Veneault-Fourrey C."/>
            <person name="LaButti K."/>
            <person name="Lindquist E.A."/>
            <person name="Lipzen A."/>
            <person name="Lundell T."/>
            <person name="Morin E."/>
            <person name="Murat C."/>
            <person name="Sun H."/>
            <person name="Tunlid A."/>
            <person name="Henrissat B."/>
            <person name="Grigoriev I.V."/>
            <person name="Hibbett D.S."/>
            <person name="Martin F."/>
            <person name="Nordberg H.P."/>
            <person name="Cantor M.N."/>
            <person name="Hua S.X."/>
        </authorList>
    </citation>
    <scope>NUCLEOTIDE SEQUENCE [LARGE SCALE GENOMIC DNA]</scope>
    <source>
        <strain evidence="1 2">F 1598</strain>
    </source>
</reference>
<name>A0A0C3FBN6_PILCF</name>
<accession>A0A0C3FBN6</accession>
<dbReference type="HOGENOM" id="CLU_689946_0_0_1"/>
<reference evidence="2" key="2">
    <citation type="submission" date="2015-01" db="EMBL/GenBank/DDBJ databases">
        <title>Evolutionary Origins and Diversification of the Mycorrhizal Mutualists.</title>
        <authorList>
            <consortium name="DOE Joint Genome Institute"/>
            <consortium name="Mycorrhizal Genomics Consortium"/>
            <person name="Kohler A."/>
            <person name="Kuo A."/>
            <person name="Nagy L.G."/>
            <person name="Floudas D."/>
            <person name="Copeland A."/>
            <person name="Barry K.W."/>
            <person name="Cichocki N."/>
            <person name="Veneault-Fourrey C."/>
            <person name="LaButti K."/>
            <person name="Lindquist E.A."/>
            <person name="Lipzen A."/>
            <person name="Lundell T."/>
            <person name="Morin E."/>
            <person name="Murat C."/>
            <person name="Riley R."/>
            <person name="Ohm R."/>
            <person name="Sun H."/>
            <person name="Tunlid A."/>
            <person name="Henrissat B."/>
            <person name="Grigoriev I.V."/>
            <person name="Hibbett D.S."/>
            <person name="Martin F."/>
        </authorList>
    </citation>
    <scope>NUCLEOTIDE SEQUENCE [LARGE SCALE GENOMIC DNA]</scope>
    <source>
        <strain evidence="2">F 1598</strain>
    </source>
</reference>
<evidence type="ECO:0000313" key="2">
    <source>
        <dbReference type="Proteomes" id="UP000054166"/>
    </source>
</evidence>
<protein>
    <submittedName>
        <fullName evidence="1">Uncharacterized protein</fullName>
    </submittedName>
</protein>
<dbReference type="EMBL" id="KN833026">
    <property type="protein sequence ID" value="KIM77284.1"/>
    <property type="molecule type" value="Genomic_DNA"/>
</dbReference>